<feature type="domain" description="Integrase core" evidence="1">
    <location>
        <begin position="46"/>
        <end position="188"/>
    </location>
</feature>
<dbReference type="InterPro" id="IPR058913">
    <property type="entry name" value="Integrase_dom_put"/>
</dbReference>
<sequence>MAGAEDKVCITSHTDFGVMDGRNNLLDTQLQLEEMAKRGWAKRSAFFRAALTNSDPKVIGGYFVEAVERCGGCPRLVRTDMGTENVVVRDIQRYLRRNDVDDRAAERSYVTGASTANQRIESWWGVMRKEGIDPWITLLGELKDEGFFSGDFVDKALSQFCFMPIIQEVLNDIQGVWNAHRIRPSKNTNVPSGIPDVMYLAPHLWGAEDCLVPLTEDLTTWLQLLQTPHIGTTIAYTV</sequence>
<accession>A0A9Q1E7Q2</accession>
<evidence type="ECO:0000259" key="1">
    <source>
        <dbReference type="Pfam" id="PF24764"/>
    </source>
</evidence>
<evidence type="ECO:0000313" key="3">
    <source>
        <dbReference type="Proteomes" id="UP001152622"/>
    </source>
</evidence>
<dbReference type="AlphaFoldDB" id="A0A9Q1E7Q2"/>
<keyword evidence="3" id="KW-1185">Reference proteome</keyword>
<organism evidence="2 3">
    <name type="scientific">Synaphobranchus kaupii</name>
    <name type="common">Kaup's arrowtooth eel</name>
    <dbReference type="NCBI Taxonomy" id="118154"/>
    <lineage>
        <taxon>Eukaryota</taxon>
        <taxon>Metazoa</taxon>
        <taxon>Chordata</taxon>
        <taxon>Craniata</taxon>
        <taxon>Vertebrata</taxon>
        <taxon>Euteleostomi</taxon>
        <taxon>Actinopterygii</taxon>
        <taxon>Neopterygii</taxon>
        <taxon>Teleostei</taxon>
        <taxon>Anguilliformes</taxon>
        <taxon>Synaphobranchidae</taxon>
        <taxon>Synaphobranchus</taxon>
    </lineage>
</organism>
<dbReference type="PANTHER" id="PTHR46791">
    <property type="entry name" value="EXPRESSED PROTEIN"/>
    <property type="match status" value="1"/>
</dbReference>
<reference evidence="2" key="1">
    <citation type="journal article" date="2023" name="Science">
        <title>Genome structures resolve the early diversification of teleost fishes.</title>
        <authorList>
            <person name="Parey E."/>
            <person name="Louis A."/>
            <person name="Montfort J."/>
            <person name="Bouchez O."/>
            <person name="Roques C."/>
            <person name="Iampietro C."/>
            <person name="Lluch J."/>
            <person name="Castinel A."/>
            <person name="Donnadieu C."/>
            <person name="Desvignes T."/>
            <person name="Floi Bucao C."/>
            <person name="Jouanno E."/>
            <person name="Wen M."/>
            <person name="Mejri S."/>
            <person name="Dirks R."/>
            <person name="Jansen H."/>
            <person name="Henkel C."/>
            <person name="Chen W.J."/>
            <person name="Zahm M."/>
            <person name="Cabau C."/>
            <person name="Klopp C."/>
            <person name="Thompson A.W."/>
            <person name="Robinson-Rechavi M."/>
            <person name="Braasch I."/>
            <person name="Lecointre G."/>
            <person name="Bobe J."/>
            <person name="Postlethwait J.H."/>
            <person name="Berthelot C."/>
            <person name="Roest Crollius H."/>
            <person name="Guiguen Y."/>
        </authorList>
    </citation>
    <scope>NUCLEOTIDE SEQUENCE</scope>
    <source>
        <strain evidence="2">WJC10195</strain>
    </source>
</reference>
<comment type="caution">
    <text evidence="2">The sequence shown here is derived from an EMBL/GenBank/DDBJ whole genome shotgun (WGS) entry which is preliminary data.</text>
</comment>
<name>A0A9Q1E7Q2_SYNKA</name>
<dbReference type="Pfam" id="PF24764">
    <property type="entry name" value="rva_4"/>
    <property type="match status" value="1"/>
</dbReference>
<gene>
    <name evidence="2" type="ORF">SKAU_G00410810</name>
</gene>
<dbReference type="OrthoDB" id="6119988at2759"/>
<dbReference type="PANTHER" id="PTHR46791:SF13">
    <property type="entry name" value="CLR5 DOMAIN-CONTAINING PROTEIN"/>
    <property type="match status" value="1"/>
</dbReference>
<evidence type="ECO:0000313" key="2">
    <source>
        <dbReference type="EMBL" id="KAJ8333762.1"/>
    </source>
</evidence>
<protein>
    <recommendedName>
        <fullName evidence="1">Integrase core domain-containing protein</fullName>
    </recommendedName>
</protein>
<dbReference type="EMBL" id="JAINUF010000022">
    <property type="protein sequence ID" value="KAJ8333762.1"/>
    <property type="molecule type" value="Genomic_DNA"/>
</dbReference>
<proteinExistence type="predicted"/>
<dbReference type="Proteomes" id="UP001152622">
    <property type="component" value="Chromosome 22"/>
</dbReference>